<sequence>MEQVVFGGRMNIPKGTTFFKTGENVEHVYLLVNGQVRAKSEYMKMNLDNGALLGILDIYSEEYLFDYEAVTDLIVLCFDIAHADGIQKLLKLGKNYQEIAVNSLFAQFHEVYRLYEKSFLSYASEMDDFNVINKEEDSAKVDMEICTYMNQIYALDKKVFHELFTAGEMIAYEHLITGSKLVADINSTALKLVDVLGKAALGIQDDEAQNKAADDLSDGEDTAEEGMDESAYDYALVESELANSMKQILDYSQIDEKEASRFTLMVSQYMNLPDRNTSDNDVRKLRKDIAEQFYQIYENVFLHSLKDTSLSRAVELFLNFGFMDEKEFDKKGLAELYYFKPDLSGTEFSIYTVYGWLKAIYEGKREPSKDEFDQDYKENVRKEKAMHHLSAAEETKMLSDQTAKVQFEIRNMFKVINRLTTNEITIFSPILTQRKFSKSIQKSFLSAKKLSEAMRAIMKVDYSLFHREQMYYDPENKIDNIVVMKQVLPDFILMPNVGSRGVMWQDISEKKRDTPARFVLSAFFNGNLENSLINMAAVYRWEICRTVQGNYWNDVREHSLTSEYCDYVQFYRKNKDLTEEAKEKIRAQFKSCRNSYREMFAKDYDVWVKYESQNSIRLNKVVRGILYMYCPFAAEYRKKLESQPIFNAASARFNRENTKKVRELKTFNSNVLKRGGQVTEVLQKNLDFYELG</sequence>
<dbReference type="InterPro" id="IPR000595">
    <property type="entry name" value="cNMP-bd_dom"/>
</dbReference>
<evidence type="ECO:0000313" key="2">
    <source>
        <dbReference type="EMBL" id="MEQ2554666.1"/>
    </source>
</evidence>
<gene>
    <name evidence="2" type="ORF">WMO37_06470</name>
</gene>
<feature type="domain" description="Cyclic nucleotide-binding" evidence="1">
    <location>
        <begin position="1"/>
        <end position="59"/>
    </location>
</feature>
<organism evidence="2 3">
    <name type="scientific">Lachnospira intestinalis</name>
    <dbReference type="NCBI Taxonomy" id="3133158"/>
    <lineage>
        <taxon>Bacteria</taxon>
        <taxon>Bacillati</taxon>
        <taxon>Bacillota</taxon>
        <taxon>Clostridia</taxon>
        <taxon>Lachnospirales</taxon>
        <taxon>Lachnospiraceae</taxon>
        <taxon>Lachnospira</taxon>
    </lineage>
</organism>
<dbReference type="PROSITE" id="PS50042">
    <property type="entry name" value="CNMP_BINDING_3"/>
    <property type="match status" value="1"/>
</dbReference>
<comment type="caution">
    <text evidence="2">The sequence shown here is derived from an EMBL/GenBank/DDBJ whole genome shotgun (WGS) entry which is preliminary data.</text>
</comment>
<evidence type="ECO:0000313" key="3">
    <source>
        <dbReference type="Proteomes" id="UP001546774"/>
    </source>
</evidence>
<name>A0ABV1H5T3_9FIRM</name>
<keyword evidence="3" id="KW-1185">Reference proteome</keyword>
<proteinExistence type="predicted"/>
<reference evidence="2" key="1">
    <citation type="submission" date="2024-03" db="EMBL/GenBank/DDBJ databases">
        <title>Human intestinal bacterial collection.</title>
        <authorList>
            <person name="Pauvert C."/>
            <person name="Hitch T.C.A."/>
            <person name="Clavel T."/>
        </authorList>
    </citation>
    <scope>NUCLEOTIDE SEQUENCE [LARGE SCALE GENOMIC DNA]</scope>
    <source>
        <strain evidence="2">CLA-AA-H89B</strain>
    </source>
</reference>
<evidence type="ECO:0000259" key="1">
    <source>
        <dbReference type="PROSITE" id="PS50042"/>
    </source>
</evidence>
<dbReference type="SUPFAM" id="SSF51206">
    <property type="entry name" value="cAMP-binding domain-like"/>
    <property type="match status" value="1"/>
</dbReference>
<dbReference type="InterPro" id="IPR018490">
    <property type="entry name" value="cNMP-bd_dom_sf"/>
</dbReference>
<dbReference type="EMBL" id="JBBMFS010000004">
    <property type="protein sequence ID" value="MEQ2554666.1"/>
    <property type="molecule type" value="Genomic_DNA"/>
</dbReference>
<protein>
    <recommendedName>
        <fullName evidence="1">Cyclic nucleotide-binding domain-containing protein</fullName>
    </recommendedName>
</protein>
<dbReference type="Proteomes" id="UP001546774">
    <property type="component" value="Unassembled WGS sequence"/>
</dbReference>
<accession>A0ABV1H5T3</accession>